<dbReference type="Gene3D" id="1.25.40.10">
    <property type="entry name" value="Tetratricopeptide repeat domain"/>
    <property type="match status" value="2"/>
</dbReference>
<accession>A0A818SHT8</accession>
<dbReference type="SUPFAM" id="SSF48452">
    <property type="entry name" value="TPR-like"/>
    <property type="match status" value="1"/>
</dbReference>
<dbReference type="InterPro" id="IPR011990">
    <property type="entry name" value="TPR-like_helical_dom_sf"/>
</dbReference>
<evidence type="ECO:0000256" key="1">
    <source>
        <dbReference type="ARBA" id="ARBA00022737"/>
    </source>
</evidence>
<dbReference type="EMBL" id="CAJOBQ010002334">
    <property type="protein sequence ID" value="CAF4553724.1"/>
    <property type="molecule type" value="Genomic_DNA"/>
</dbReference>
<dbReference type="AlphaFoldDB" id="A0A818SHT8"/>
<feature type="repeat" description="TPR" evidence="3">
    <location>
        <begin position="244"/>
        <end position="277"/>
    </location>
</feature>
<dbReference type="EMBL" id="CAJNYU010003394">
    <property type="protein sequence ID" value="CAF3671503.1"/>
    <property type="molecule type" value="Genomic_DNA"/>
</dbReference>
<dbReference type="InterPro" id="IPR019734">
    <property type="entry name" value="TPR_rpt"/>
</dbReference>
<evidence type="ECO:0000313" key="4">
    <source>
        <dbReference type="EMBL" id="CAF3671503.1"/>
    </source>
</evidence>
<keyword evidence="2 3" id="KW-0802">TPR repeat</keyword>
<feature type="repeat" description="TPR" evidence="3">
    <location>
        <begin position="328"/>
        <end position="361"/>
    </location>
</feature>
<dbReference type="Proteomes" id="UP000663869">
    <property type="component" value="Unassembled WGS sequence"/>
</dbReference>
<feature type="repeat" description="TPR" evidence="3">
    <location>
        <begin position="286"/>
        <end position="319"/>
    </location>
</feature>
<reference evidence="4" key="1">
    <citation type="submission" date="2021-02" db="EMBL/GenBank/DDBJ databases">
        <authorList>
            <person name="Nowell W R."/>
        </authorList>
    </citation>
    <scope>NUCLEOTIDE SEQUENCE</scope>
</reference>
<dbReference type="PANTHER" id="PTHR45641:SF1">
    <property type="entry name" value="AAA+ ATPASE DOMAIN-CONTAINING PROTEIN"/>
    <property type="match status" value="1"/>
</dbReference>
<protein>
    <submittedName>
        <fullName evidence="4">Uncharacterized protein</fullName>
    </submittedName>
</protein>
<gene>
    <name evidence="4" type="ORF">FME351_LOCUS25754</name>
    <name evidence="5" type="ORF">TSG867_LOCUS24838</name>
</gene>
<organism evidence="4 6">
    <name type="scientific">Rotaria socialis</name>
    <dbReference type="NCBI Taxonomy" id="392032"/>
    <lineage>
        <taxon>Eukaryota</taxon>
        <taxon>Metazoa</taxon>
        <taxon>Spiralia</taxon>
        <taxon>Gnathifera</taxon>
        <taxon>Rotifera</taxon>
        <taxon>Eurotatoria</taxon>
        <taxon>Bdelloidea</taxon>
        <taxon>Philodinida</taxon>
        <taxon>Philodinidae</taxon>
        <taxon>Rotaria</taxon>
    </lineage>
</organism>
<evidence type="ECO:0000313" key="5">
    <source>
        <dbReference type="EMBL" id="CAF4553724.1"/>
    </source>
</evidence>
<evidence type="ECO:0000256" key="3">
    <source>
        <dbReference type="PROSITE-ProRule" id="PRU00339"/>
    </source>
</evidence>
<comment type="caution">
    <text evidence="4">The sequence shown here is derived from an EMBL/GenBank/DDBJ whole genome shotgun (WGS) entry which is preliminary data.</text>
</comment>
<dbReference type="PROSITE" id="PS51996">
    <property type="entry name" value="TR_MART"/>
    <property type="match status" value="1"/>
</dbReference>
<dbReference type="Proteomes" id="UP000663862">
    <property type="component" value="Unassembled WGS sequence"/>
</dbReference>
<dbReference type="PROSITE" id="PS50005">
    <property type="entry name" value="TPR"/>
    <property type="match status" value="3"/>
</dbReference>
<evidence type="ECO:0000256" key="2">
    <source>
        <dbReference type="ARBA" id="ARBA00022803"/>
    </source>
</evidence>
<evidence type="ECO:0000313" key="6">
    <source>
        <dbReference type="Proteomes" id="UP000663869"/>
    </source>
</evidence>
<sequence length="458" mass="52191">MLNKALRIPAADVLYKLRLFIQDLFHQIQNESVSDSITVYLGQIIQRDDFAILQKAFSNNNLIAFSQFLFCSTDQLRAICVAKRLSPLNDNFMSIIIHIDMPANTKCATISSCRYFIDNGKDVLLNMSTMARIVKVEKESLKENQIASIYSTLVLSESQQNIEQILESKRTEIKSFVPLISLIKLMVLMNQQIAAEHVVETMFNDDTSKENSTTQAEIAACCYCLTTSCHASLSIMSPNAFELSSLYASIGAMYLRLDTYEKCHEYYQKALDSQLDSNNPDLNCISSHTNNIGIIFLKQGKHSDAISSFQRTLKILQQITEPHDTELALAYDHIGDAYLSQFKYEEALNNYNKSLEIQEHILPRNLSALSSVNDTLGNVYLKLGRSREALTNCKRSLEYQKEYMLVAHSSFAVLYNNIDLMYYREEQYLEALENYCKSLEIASISLRQKSFINCYSTI</sequence>
<dbReference type="Pfam" id="PF13424">
    <property type="entry name" value="TPR_12"/>
    <property type="match status" value="1"/>
</dbReference>
<proteinExistence type="predicted"/>
<dbReference type="SMART" id="SM00028">
    <property type="entry name" value="TPR"/>
    <property type="match status" value="5"/>
</dbReference>
<name>A0A818SHT8_9BILA</name>
<keyword evidence="1" id="KW-0677">Repeat</keyword>
<dbReference type="PANTHER" id="PTHR45641">
    <property type="entry name" value="TETRATRICOPEPTIDE REPEAT PROTEIN (AFU_ORTHOLOGUE AFUA_6G03870)"/>
    <property type="match status" value="1"/>
</dbReference>